<proteinExistence type="predicted"/>
<name>A0A285CJL1_9RHOB</name>
<dbReference type="EMBL" id="OAOQ01000001">
    <property type="protein sequence ID" value="SNX67709.1"/>
    <property type="molecule type" value="Genomic_DNA"/>
</dbReference>
<dbReference type="RefSeq" id="WP_097028942.1">
    <property type="nucleotide sequence ID" value="NZ_OAOQ01000001.1"/>
</dbReference>
<evidence type="ECO:0000313" key="2">
    <source>
        <dbReference type="Proteomes" id="UP000219467"/>
    </source>
</evidence>
<dbReference type="PANTHER" id="PTHR30438">
    <property type="entry name" value="36 KDA ANTIGEN-RELATED"/>
    <property type="match status" value="1"/>
</dbReference>
<organism evidence="1 2">
    <name type="scientific">Cereibacter ovatus</name>
    <dbReference type="NCBI Taxonomy" id="439529"/>
    <lineage>
        <taxon>Bacteria</taxon>
        <taxon>Pseudomonadati</taxon>
        <taxon>Pseudomonadota</taxon>
        <taxon>Alphaproteobacteria</taxon>
        <taxon>Rhodobacterales</taxon>
        <taxon>Paracoccaceae</taxon>
        <taxon>Cereibacter</taxon>
    </lineage>
</organism>
<dbReference type="Proteomes" id="UP000219467">
    <property type="component" value="Unassembled WGS sequence"/>
</dbReference>
<evidence type="ECO:0000313" key="1">
    <source>
        <dbReference type="EMBL" id="SNX67709.1"/>
    </source>
</evidence>
<dbReference type="OrthoDB" id="9809385at2"/>
<keyword evidence="2" id="KW-1185">Reference proteome</keyword>
<dbReference type="PANTHER" id="PTHR30438:SF2">
    <property type="entry name" value="MEMBRANE PROTEIN"/>
    <property type="match status" value="1"/>
</dbReference>
<dbReference type="AlphaFoldDB" id="A0A285CJL1"/>
<protein>
    <submittedName>
        <fullName evidence="1">HlyD family secretion protein</fullName>
    </submittedName>
</protein>
<accession>A0A285CJL1</accession>
<dbReference type="Gene3D" id="1.10.287.470">
    <property type="entry name" value="Helix hairpin bin"/>
    <property type="match status" value="2"/>
</dbReference>
<dbReference type="Gene3D" id="2.40.50.100">
    <property type="match status" value="2"/>
</dbReference>
<dbReference type="SUPFAM" id="SSF111369">
    <property type="entry name" value="HlyD-like secretion proteins"/>
    <property type="match status" value="2"/>
</dbReference>
<sequence>MILETLAGVVAALFGGAEPAVWTGYTEAETVLVAPVAPGRIVSIKVRAGDSVAMDQPLVTLDAAADHAALAAAEAAVAGAAAHLDNLRTGRRPEEIAVIRASLHRAEADLGLAQVTLDRSAQLLAQGRVPEATVDRDRAALTAAAAAVEQLRAELAVAGLPARKAERLAAEAALAQARAGAEAARVALRERALSAPLAGRIETRFREPGEVVAAGAPILSLYDPDRLFAVFFVPEAARARLRPGERLSLSCTGCVEGLTATLTELATDPQFTPPVIYSREERARLVFRAKAMVAPGAGLLPGQPVTLALRP</sequence>
<dbReference type="Gene3D" id="2.40.30.170">
    <property type="match status" value="1"/>
</dbReference>
<reference evidence="2" key="1">
    <citation type="submission" date="2017-08" db="EMBL/GenBank/DDBJ databases">
        <authorList>
            <person name="Varghese N."/>
            <person name="Submissions S."/>
        </authorList>
    </citation>
    <scope>NUCLEOTIDE SEQUENCE [LARGE SCALE GENOMIC DNA]</scope>
    <source>
        <strain evidence="2">JA234</strain>
    </source>
</reference>
<dbReference type="GO" id="GO:0005886">
    <property type="term" value="C:plasma membrane"/>
    <property type="evidence" value="ECO:0007669"/>
    <property type="project" value="TreeGrafter"/>
</dbReference>
<gene>
    <name evidence="1" type="ORF">SAMN05878503_101347</name>
</gene>